<protein>
    <submittedName>
        <fullName evidence="9">Spectinomycin-efflux protein</fullName>
    </submittedName>
</protein>
<comment type="subcellular location">
    <subcellularLocation>
        <location evidence="1">Cell membrane</location>
        <topology evidence="1">Multi-pass membrane protein</topology>
    </subcellularLocation>
</comment>
<dbReference type="HOGENOM" id="CLU_034180_13_4_11"/>
<evidence type="ECO:0000256" key="5">
    <source>
        <dbReference type="ARBA" id="ARBA00022989"/>
    </source>
</evidence>
<dbReference type="eggNOG" id="COG2814">
    <property type="taxonomic scope" value="Bacteria"/>
</dbReference>
<dbReference type="PANTHER" id="PTHR23513:SF6">
    <property type="entry name" value="MAJOR FACILITATOR SUPERFAMILY ASSOCIATED DOMAIN-CONTAINING PROTEIN"/>
    <property type="match status" value="1"/>
</dbReference>
<dbReference type="CDD" id="cd06173">
    <property type="entry name" value="MFS_MefA_like"/>
    <property type="match status" value="1"/>
</dbReference>
<dbReference type="Proteomes" id="UP000002007">
    <property type="component" value="Chromosome"/>
</dbReference>
<keyword evidence="6 7" id="KW-0472">Membrane</keyword>
<evidence type="ECO:0000256" key="6">
    <source>
        <dbReference type="ARBA" id="ARBA00023136"/>
    </source>
</evidence>
<dbReference type="SUPFAM" id="SSF103473">
    <property type="entry name" value="MFS general substrate transporter"/>
    <property type="match status" value="1"/>
</dbReference>
<feature type="transmembrane region" description="Helical" evidence="7">
    <location>
        <begin position="335"/>
        <end position="359"/>
    </location>
</feature>
<keyword evidence="3" id="KW-1003">Cell membrane</keyword>
<keyword evidence="5 7" id="KW-1133">Transmembrane helix</keyword>
<dbReference type="InterPro" id="IPR020846">
    <property type="entry name" value="MFS_dom"/>
</dbReference>
<feature type="domain" description="Major facilitator superfamily (MFS) profile" evidence="8">
    <location>
        <begin position="180"/>
        <end position="444"/>
    </location>
</feature>
<feature type="transmembrane region" description="Helical" evidence="7">
    <location>
        <begin position="301"/>
        <end position="323"/>
    </location>
</feature>
<accession>A9WLR8</accession>
<evidence type="ECO:0000256" key="1">
    <source>
        <dbReference type="ARBA" id="ARBA00004651"/>
    </source>
</evidence>
<evidence type="ECO:0000256" key="7">
    <source>
        <dbReference type="SAM" id="Phobius"/>
    </source>
</evidence>
<feature type="transmembrane region" description="Helical" evidence="7">
    <location>
        <begin position="243"/>
        <end position="261"/>
    </location>
</feature>
<feature type="transmembrane region" description="Helical" evidence="7">
    <location>
        <begin position="380"/>
        <end position="399"/>
    </location>
</feature>
<evidence type="ECO:0000256" key="3">
    <source>
        <dbReference type="ARBA" id="ARBA00022475"/>
    </source>
</evidence>
<feature type="transmembrane region" description="Helical" evidence="7">
    <location>
        <begin position="175"/>
        <end position="196"/>
    </location>
</feature>
<reference evidence="10" key="1">
    <citation type="journal article" date="2008" name="J. Bacteriol.">
        <title>Genome sequence of the fish pathogen Renibacterium salmoninarum suggests reductive evolution away from an environmental Arthrobacter ancestor.</title>
        <authorList>
            <person name="Wiens G.D."/>
            <person name="Rockey D.D."/>
            <person name="Wu Z."/>
            <person name="Chang J."/>
            <person name="Levy R."/>
            <person name="Crane S."/>
            <person name="Chen D.S."/>
            <person name="Capri G.R."/>
            <person name="Burnett J.R."/>
            <person name="Sudheesh P.S."/>
            <person name="Schipma M.J."/>
            <person name="Burd H."/>
            <person name="Bhattacharyya A."/>
            <person name="Rhodes L.D."/>
            <person name="Kaul R."/>
            <person name="Strom M.S."/>
        </authorList>
    </citation>
    <scope>NUCLEOTIDE SEQUENCE [LARGE SCALE GENOMIC DNA]</scope>
    <source>
        <strain evidence="10">ATCC 33209 / DSM 20767 / JCM 11484 / NBRC 15589 / NCIMB 2235</strain>
    </source>
</reference>
<dbReference type="PANTHER" id="PTHR23513">
    <property type="entry name" value="INTEGRAL MEMBRANE EFFLUX PROTEIN-RELATED"/>
    <property type="match status" value="1"/>
</dbReference>
<dbReference type="Gene3D" id="1.20.1250.20">
    <property type="entry name" value="MFS general substrate transporter like domains"/>
    <property type="match status" value="1"/>
</dbReference>
<dbReference type="KEGG" id="rsa:RSal33209_0092"/>
<evidence type="ECO:0000313" key="10">
    <source>
        <dbReference type="Proteomes" id="UP000002007"/>
    </source>
</evidence>
<keyword evidence="2" id="KW-0813">Transport</keyword>
<gene>
    <name evidence="9" type="ordered locus">RSal33209_0092</name>
</gene>
<feature type="transmembrane region" description="Helical" evidence="7">
    <location>
        <begin position="267"/>
        <end position="289"/>
    </location>
</feature>
<dbReference type="InterPro" id="IPR010290">
    <property type="entry name" value="TM_effector"/>
</dbReference>
<evidence type="ECO:0000256" key="4">
    <source>
        <dbReference type="ARBA" id="ARBA00022692"/>
    </source>
</evidence>
<dbReference type="Pfam" id="PF05977">
    <property type="entry name" value="MFS_3"/>
    <property type="match status" value="1"/>
</dbReference>
<feature type="transmembrane region" description="Helical" evidence="7">
    <location>
        <begin position="64"/>
        <end position="82"/>
    </location>
</feature>
<name>A9WLR8_RENSM</name>
<feature type="transmembrane region" description="Helical" evidence="7">
    <location>
        <begin position="21"/>
        <end position="44"/>
    </location>
</feature>
<sequence length="444" mass="47782">MRRDSIRHGGAMKLREHRSFMLLWSAATVSSFGTYITTLALGFLVTVQLGQSELELGLVNAARWLPYVFLGLIAGTLVERLPQRRLLIVADLLRAGALGFISFSGLLGVLTVPMLIVAMVVFGAFSLIGDTEHQTYLPQLVPRELLHKANARVEQSDAVAQATGQLLAGGLIKMIGIPLAFLVDALSYVFSALVIWRIRAQNLMAPEISEPRAKLNLPREISEGVRWVYTHPRRRPLAISSHVWFIFNAMAGTVFIAYLTLTLHLDAAAAGLIFTGVGVGATVSTALTTRLGHWLGPGKTIMLSGAFDALGFALIALQATSGVTSTSAPNAVWQLWLPLIAGQFIYGLGFGMSGAHELAYRVILTPRRLHGRMSATMRSINRAMIVVGAPLGGALVLWLGAAPVFWIITGGFVASRLYLLLVGFASASYQEGVAVAEPSEARIT</sequence>
<evidence type="ECO:0000256" key="2">
    <source>
        <dbReference type="ARBA" id="ARBA00022448"/>
    </source>
</evidence>
<dbReference type="GO" id="GO:0005886">
    <property type="term" value="C:plasma membrane"/>
    <property type="evidence" value="ECO:0007669"/>
    <property type="project" value="UniProtKB-SubCell"/>
</dbReference>
<keyword evidence="10" id="KW-1185">Reference proteome</keyword>
<evidence type="ECO:0000259" key="8">
    <source>
        <dbReference type="PROSITE" id="PS50850"/>
    </source>
</evidence>
<keyword evidence="4 7" id="KW-0812">Transmembrane</keyword>
<dbReference type="EMBL" id="CP000910">
    <property type="protein sequence ID" value="ABY21848.1"/>
    <property type="molecule type" value="Genomic_DNA"/>
</dbReference>
<feature type="transmembrane region" description="Helical" evidence="7">
    <location>
        <begin position="103"/>
        <end position="128"/>
    </location>
</feature>
<evidence type="ECO:0000313" key="9">
    <source>
        <dbReference type="EMBL" id="ABY21848.1"/>
    </source>
</evidence>
<dbReference type="PROSITE" id="PS50850">
    <property type="entry name" value="MFS"/>
    <property type="match status" value="1"/>
</dbReference>
<proteinExistence type="predicted"/>
<organism evidence="9 10">
    <name type="scientific">Renibacterium salmoninarum (strain ATCC 33209 / DSM 20767 / JCM 11484 / NBRC 15589 / NCIMB 2235)</name>
    <dbReference type="NCBI Taxonomy" id="288705"/>
    <lineage>
        <taxon>Bacteria</taxon>
        <taxon>Bacillati</taxon>
        <taxon>Actinomycetota</taxon>
        <taxon>Actinomycetes</taxon>
        <taxon>Micrococcales</taxon>
        <taxon>Micrococcaceae</taxon>
        <taxon>Renibacterium</taxon>
    </lineage>
</organism>
<dbReference type="InterPro" id="IPR036259">
    <property type="entry name" value="MFS_trans_sf"/>
</dbReference>
<dbReference type="AlphaFoldDB" id="A9WLR8"/>
<dbReference type="STRING" id="288705.RSal33209_0092"/>
<dbReference type="GO" id="GO:0022857">
    <property type="term" value="F:transmembrane transporter activity"/>
    <property type="evidence" value="ECO:0007669"/>
    <property type="project" value="InterPro"/>
</dbReference>